<evidence type="ECO:0000313" key="3">
    <source>
        <dbReference type="Proteomes" id="UP000766629"/>
    </source>
</evidence>
<proteinExistence type="predicted"/>
<organism evidence="2 3">
    <name type="scientific">Leisingera daeponensis</name>
    <dbReference type="NCBI Taxonomy" id="405746"/>
    <lineage>
        <taxon>Bacteria</taxon>
        <taxon>Pseudomonadati</taxon>
        <taxon>Pseudomonadota</taxon>
        <taxon>Alphaproteobacteria</taxon>
        <taxon>Rhodobacterales</taxon>
        <taxon>Roseobacteraceae</taxon>
        <taxon>Leisingera</taxon>
    </lineage>
</organism>
<dbReference type="EMBL" id="JAHVJA010000019">
    <property type="protein sequence ID" value="MBY6142129.1"/>
    <property type="molecule type" value="Genomic_DNA"/>
</dbReference>
<keyword evidence="1" id="KW-0732">Signal</keyword>
<gene>
    <name evidence="2" type="ORF">KUV26_22065</name>
</gene>
<protein>
    <submittedName>
        <fullName evidence="2">Transporter substrate-binding domain-containing protein</fullName>
    </submittedName>
</protein>
<comment type="caution">
    <text evidence="2">The sequence shown here is derived from an EMBL/GenBank/DDBJ whole genome shotgun (WGS) entry which is preliminary data.</text>
</comment>
<dbReference type="SUPFAM" id="SSF53850">
    <property type="entry name" value="Periplasmic binding protein-like II"/>
    <property type="match status" value="1"/>
</dbReference>
<feature type="chain" id="PRO_5046622836" evidence="1">
    <location>
        <begin position="19"/>
        <end position="251"/>
    </location>
</feature>
<feature type="signal peptide" evidence="1">
    <location>
        <begin position="1"/>
        <end position="18"/>
    </location>
</feature>
<evidence type="ECO:0000256" key="1">
    <source>
        <dbReference type="SAM" id="SignalP"/>
    </source>
</evidence>
<dbReference type="Proteomes" id="UP000766629">
    <property type="component" value="Unassembled WGS sequence"/>
</dbReference>
<keyword evidence="3" id="KW-1185">Reference proteome</keyword>
<dbReference type="Gene3D" id="3.40.190.10">
    <property type="entry name" value="Periplasmic binding protein-like II"/>
    <property type="match status" value="2"/>
</dbReference>
<dbReference type="PANTHER" id="PTHR35936:SF25">
    <property type="entry name" value="ABC TRANSPORTER SUBSTRATE-BINDING PROTEIN"/>
    <property type="match status" value="1"/>
</dbReference>
<accession>A0ABS7NLQ0</accession>
<sequence>MHSITIVAAAVLPLPALADVITIRSNEWCPYNCETGSEQPGYMVEVLTEAFASSGHTINYENRPRNRALRESRMGMFDALVGAVPQGVARYVIPATPLAKVQPVIAVRAASDFSYQGVESFEGILVSAQHGYNFTDEIDEYLVRHANDLRRVDIVFQSNAGALGLQKLIAGRIDALLGHKAVLNYLASRQGVSEQIRLIEVGAPVEVYVAFSPAARHSQRYAALFDIGMSHLMRSGRLEALRRKYGLEREP</sequence>
<evidence type="ECO:0000313" key="2">
    <source>
        <dbReference type="EMBL" id="MBY6142129.1"/>
    </source>
</evidence>
<name>A0ABS7NLQ0_9RHOB</name>
<dbReference type="PANTHER" id="PTHR35936">
    <property type="entry name" value="MEMBRANE-BOUND LYTIC MUREIN TRANSGLYCOSYLASE F"/>
    <property type="match status" value="1"/>
</dbReference>
<reference evidence="2 3" key="1">
    <citation type="submission" date="2021-06" db="EMBL/GenBank/DDBJ databases">
        <title>50 bacteria genomes isolated from Dapeng, Shenzhen, China.</title>
        <authorList>
            <person name="Zheng W."/>
            <person name="Yu S."/>
            <person name="Huang Y."/>
        </authorList>
    </citation>
    <scope>NUCLEOTIDE SEQUENCE [LARGE SCALE GENOMIC DNA]</scope>
    <source>
        <strain evidence="2 3">DP1N14-2</strain>
    </source>
</reference>